<evidence type="ECO:0000313" key="6">
    <source>
        <dbReference type="Proteomes" id="UP000636505"/>
    </source>
</evidence>
<evidence type="ECO:0000259" key="4">
    <source>
        <dbReference type="SMART" id="SM00642"/>
    </source>
</evidence>
<dbReference type="CDD" id="cd11330">
    <property type="entry name" value="AmyAc_OligoGlu"/>
    <property type="match status" value="1"/>
</dbReference>
<dbReference type="FunFam" id="3.90.400.10:FF:000002">
    <property type="entry name" value="Sucrose isomerase"/>
    <property type="match status" value="1"/>
</dbReference>
<dbReference type="GO" id="GO:0009313">
    <property type="term" value="P:oligosaccharide catabolic process"/>
    <property type="evidence" value="ECO:0007669"/>
    <property type="project" value="TreeGrafter"/>
</dbReference>
<reference evidence="5" key="1">
    <citation type="submission" date="2020-10" db="EMBL/GenBank/DDBJ databases">
        <authorList>
            <person name="Castelo-Branco R."/>
            <person name="Eusebio N."/>
            <person name="Adriana R."/>
            <person name="Vieira A."/>
            <person name="Brugerolle De Fraissinette N."/>
            <person name="Rezende De Castro R."/>
            <person name="Schneider M.P."/>
            <person name="Vasconcelos V."/>
            <person name="Leao P.N."/>
        </authorList>
    </citation>
    <scope>NUCLEOTIDE SEQUENCE</scope>
    <source>
        <strain evidence="5">LEGE 07310</strain>
    </source>
</reference>
<dbReference type="EMBL" id="JADEXG010000005">
    <property type="protein sequence ID" value="MBE9076387.1"/>
    <property type="molecule type" value="Genomic_DNA"/>
</dbReference>
<name>A0A8J7DAF2_9CYAN</name>
<evidence type="ECO:0000256" key="3">
    <source>
        <dbReference type="ARBA" id="ARBA00023295"/>
    </source>
</evidence>
<accession>A0A8J7DAF2</accession>
<dbReference type="Proteomes" id="UP000636505">
    <property type="component" value="Unassembled WGS sequence"/>
</dbReference>
<dbReference type="InterPro" id="IPR013780">
    <property type="entry name" value="Glyco_hydro_b"/>
</dbReference>
<proteinExistence type="inferred from homology"/>
<dbReference type="Gene3D" id="3.90.400.10">
    <property type="entry name" value="Oligo-1,6-glucosidase, Domain 2"/>
    <property type="match status" value="1"/>
</dbReference>
<evidence type="ECO:0000313" key="5">
    <source>
        <dbReference type="EMBL" id="MBE9076387.1"/>
    </source>
</evidence>
<comment type="similarity">
    <text evidence="1">Belongs to the glycosyl hydrolase 13 family.</text>
</comment>
<keyword evidence="3" id="KW-0326">Glycosidase</keyword>
<organism evidence="5 6">
    <name type="scientific">Vasconcelosia minhoensis LEGE 07310</name>
    <dbReference type="NCBI Taxonomy" id="915328"/>
    <lineage>
        <taxon>Bacteria</taxon>
        <taxon>Bacillati</taxon>
        <taxon>Cyanobacteriota</taxon>
        <taxon>Cyanophyceae</taxon>
        <taxon>Nodosilineales</taxon>
        <taxon>Cymatolegaceae</taxon>
        <taxon>Vasconcelosia</taxon>
        <taxon>Vasconcelosia minhoensis</taxon>
    </lineage>
</organism>
<dbReference type="Gene3D" id="2.60.40.1180">
    <property type="entry name" value="Golgi alpha-mannosidase II"/>
    <property type="match status" value="1"/>
</dbReference>
<dbReference type="AlphaFoldDB" id="A0A8J7DAF2"/>
<protein>
    <submittedName>
        <fullName evidence="5">Alpha-glucosidase</fullName>
    </submittedName>
</protein>
<dbReference type="GO" id="GO:0004556">
    <property type="term" value="F:alpha-amylase activity"/>
    <property type="evidence" value="ECO:0007669"/>
    <property type="project" value="TreeGrafter"/>
</dbReference>
<dbReference type="Gene3D" id="3.20.20.80">
    <property type="entry name" value="Glycosidases"/>
    <property type="match status" value="2"/>
</dbReference>
<dbReference type="PANTHER" id="PTHR10357">
    <property type="entry name" value="ALPHA-AMYLASE FAMILY MEMBER"/>
    <property type="match status" value="1"/>
</dbReference>
<evidence type="ECO:0000256" key="1">
    <source>
        <dbReference type="ARBA" id="ARBA00008061"/>
    </source>
</evidence>
<feature type="domain" description="Glycosyl hydrolase family 13 catalytic" evidence="4">
    <location>
        <begin position="24"/>
        <end position="420"/>
    </location>
</feature>
<gene>
    <name evidence="5" type="ORF">IQ241_03605</name>
</gene>
<dbReference type="SMART" id="SM00642">
    <property type="entry name" value="Aamy"/>
    <property type="match status" value="1"/>
</dbReference>
<dbReference type="InterPro" id="IPR017853">
    <property type="entry name" value="GH"/>
</dbReference>
<comment type="caution">
    <text evidence="5">The sequence shown here is derived from an EMBL/GenBank/DDBJ whole genome shotgun (WGS) entry which is preliminary data.</text>
</comment>
<dbReference type="InterPro" id="IPR045857">
    <property type="entry name" value="O16G_dom_2"/>
</dbReference>
<keyword evidence="2" id="KW-0378">Hydrolase</keyword>
<dbReference type="SUPFAM" id="SSF51445">
    <property type="entry name" value="(Trans)glycosidases"/>
    <property type="match status" value="1"/>
</dbReference>
<dbReference type="RefSeq" id="WP_193905045.1">
    <property type="nucleotide sequence ID" value="NZ_JADEXG010000005.1"/>
</dbReference>
<keyword evidence="6" id="KW-1185">Reference proteome</keyword>
<dbReference type="Pfam" id="PF00128">
    <property type="entry name" value="Alpha-amylase"/>
    <property type="match status" value="1"/>
</dbReference>
<dbReference type="PANTHER" id="PTHR10357:SF179">
    <property type="entry name" value="NEUTRAL AND BASIC AMINO ACID TRANSPORT PROTEIN RBAT"/>
    <property type="match status" value="1"/>
</dbReference>
<evidence type="ECO:0000256" key="2">
    <source>
        <dbReference type="ARBA" id="ARBA00022801"/>
    </source>
</evidence>
<dbReference type="InterPro" id="IPR006047">
    <property type="entry name" value="GH13_cat_dom"/>
</dbReference>
<sequence>MNSTSQRPPLLQSQDWWRSAVIYQVYPRSFQDASGDGIGDLKGITQRLDYIAALGVDAIWVSPFFKSPMKDFGYDISDYRAVEPMFGTLADFQELLAAAHQRQLKILIDQVWNHTSDQHAWFVESCQSQNNPKADWYVWADGKSDGSPPTNWQSAFGGSAWTWEPLRQQYYLHNFLVEQPDLNWHNPEVRDAIAQEAIFWLDMGVDGFRLDVINFLLHDRQLRDNPLRPEDHPLPAGAREGDPFFFQINQYNFGRPETLELLGSIRQLIDRYPGATLLAEISSEEDSILTSSHYVQGDDRLHMAYNSSLMTDEPPTYENLRRTIERVEQHFGEGVICWTAGTHDFPRLKSRWQKHQLGNEFGQEAFDHMFAALLIALRGSCCIYQGDELGLTEAQIPFEKLQDPFGIAGYPNVLGRDGCRTPMPWQQTAENAGFTTASEPWLPIPKEHRAHAVDQQEQIHDSLLNKYRRLIHWRRRQPALLRGKLTLIDTAEPLLGFIRESKEQTLLCLFNLSLTPAYYDLAAYPDCVSASDSEFSPRRYGNKIEVPGYGVFFGCIG</sequence>